<evidence type="ECO:0000256" key="8">
    <source>
        <dbReference type="ARBA" id="ARBA00023212"/>
    </source>
</evidence>
<evidence type="ECO:0000313" key="11">
    <source>
        <dbReference type="EMBL" id="KAF9466164.1"/>
    </source>
</evidence>
<gene>
    <name evidence="11" type="ORF">BDZ94DRAFT_1296020</name>
</gene>
<dbReference type="GO" id="GO:0007155">
    <property type="term" value="P:cell adhesion"/>
    <property type="evidence" value="ECO:0007669"/>
    <property type="project" value="UniProtKB-KW"/>
</dbReference>
<dbReference type="InterPro" id="IPR021622">
    <property type="entry name" value="Afadin/alpha-actinin-bd"/>
</dbReference>
<dbReference type="PANTHER" id="PTHR46507:SF4">
    <property type="entry name" value="SSX FAMILY MEMBER 2 INTERACTING PROTEIN"/>
    <property type="match status" value="1"/>
</dbReference>
<evidence type="ECO:0000256" key="2">
    <source>
        <dbReference type="ARBA" id="ARBA00004300"/>
    </source>
</evidence>
<feature type="compositionally biased region" description="Pro residues" evidence="10">
    <location>
        <begin position="575"/>
        <end position="585"/>
    </location>
</feature>
<accession>A0A9P6CMP8</accession>
<feature type="compositionally biased region" description="Low complexity" evidence="10">
    <location>
        <begin position="559"/>
        <end position="574"/>
    </location>
</feature>
<keyword evidence="7 9" id="KW-0175">Coiled coil</keyword>
<feature type="region of interest" description="Disordered" evidence="10">
    <location>
        <begin position="443"/>
        <end position="480"/>
    </location>
</feature>
<feature type="coiled-coil region" evidence="9">
    <location>
        <begin position="102"/>
        <end position="136"/>
    </location>
</feature>
<comment type="caution">
    <text evidence="11">The sequence shown here is derived from an EMBL/GenBank/DDBJ whole genome shotgun (WGS) entry which is preliminary data.</text>
</comment>
<feature type="coiled-coil region" evidence="9">
    <location>
        <begin position="326"/>
        <end position="353"/>
    </location>
</feature>
<comment type="similarity">
    <text evidence="3">Belongs to the ADIP family.</text>
</comment>
<feature type="coiled-coil region" evidence="9">
    <location>
        <begin position="385"/>
        <end position="437"/>
    </location>
</feature>
<keyword evidence="6" id="KW-0965">Cell junction</keyword>
<feature type="region of interest" description="Disordered" evidence="10">
    <location>
        <begin position="541"/>
        <end position="591"/>
    </location>
</feature>
<dbReference type="Proteomes" id="UP000807353">
    <property type="component" value="Unassembled WGS sequence"/>
</dbReference>
<proteinExistence type="inferred from homology"/>
<dbReference type="GO" id="GO:0036064">
    <property type="term" value="C:ciliary basal body"/>
    <property type="evidence" value="ECO:0007669"/>
    <property type="project" value="TreeGrafter"/>
</dbReference>
<comment type="subcellular location">
    <subcellularLocation>
        <location evidence="1">Cell junction</location>
    </subcellularLocation>
    <subcellularLocation>
        <location evidence="2">Cytoplasm</location>
        <location evidence="2">Cytoskeleton</location>
        <location evidence="2">Microtubule organizing center</location>
        <location evidence="2">Centrosome</location>
    </subcellularLocation>
</comment>
<dbReference type="GO" id="GO:0035735">
    <property type="term" value="P:intraciliary transport involved in cilium assembly"/>
    <property type="evidence" value="ECO:0007669"/>
    <property type="project" value="TreeGrafter"/>
</dbReference>
<protein>
    <submittedName>
        <fullName evidence="11">Afadin and alpha-actinin-binding-domain-containing protein</fullName>
    </submittedName>
</protein>
<organism evidence="11 12">
    <name type="scientific">Collybia nuda</name>
    <dbReference type="NCBI Taxonomy" id="64659"/>
    <lineage>
        <taxon>Eukaryota</taxon>
        <taxon>Fungi</taxon>
        <taxon>Dikarya</taxon>
        <taxon>Basidiomycota</taxon>
        <taxon>Agaricomycotina</taxon>
        <taxon>Agaricomycetes</taxon>
        <taxon>Agaricomycetidae</taxon>
        <taxon>Agaricales</taxon>
        <taxon>Tricholomatineae</taxon>
        <taxon>Clitocybaceae</taxon>
        <taxon>Collybia</taxon>
    </lineage>
</organism>
<reference evidence="11" key="1">
    <citation type="submission" date="2020-11" db="EMBL/GenBank/DDBJ databases">
        <authorList>
            <consortium name="DOE Joint Genome Institute"/>
            <person name="Ahrendt S."/>
            <person name="Riley R."/>
            <person name="Andreopoulos W."/>
            <person name="Labutti K."/>
            <person name="Pangilinan J."/>
            <person name="Ruiz-Duenas F.J."/>
            <person name="Barrasa J.M."/>
            <person name="Sanchez-Garcia M."/>
            <person name="Camarero S."/>
            <person name="Miyauchi S."/>
            <person name="Serrano A."/>
            <person name="Linde D."/>
            <person name="Babiker R."/>
            <person name="Drula E."/>
            <person name="Ayuso-Fernandez I."/>
            <person name="Pacheco R."/>
            <person name="Padilla G."/>
            <person name="Ferreira P."/>
            <person name="Barriuso J."/>
            <person name="Kellner H."/>
            <person name="Castanera R."/>
            <person name="Alfaro M."/>
            <person name="Ramirez L."/>
            <person name="Pisabarro A.G."/>
            <person name="Kuo A."/>
            <person name="Tritt A."/>
            <person name="Lipzen A."/>
            <person name="He G."/>
            <person name="Yan M."/>
            <person name="Ng V."/>
            <person name="Cullen D."/>
            <person name="Martin F."/>
            <person name="Rosso M.-N."/>
            <person name="Henrissat B."/>
            <person name="Hibbett D."/>
            <person name="Martinez A.T."/>
            <person name="Grigoriev I.V."/>
        </authorList>
    </citation>
    <scope>NUCLEOTIDE SEQUENCE</scope>
    <source>
        <strain evidence="11">CBS 247.69</strain>
    </source>
</reference>
<feature type="region of interest" description="Disordered" evidence="10">
    <location>
        <begin position="721"/>
        <end position="811"/>
    </location>
</feature>
<dbReference type="InterPro" id="IPR052300">
    <property type="entry name" value="Adhesion_Centrosome_assoc"/>
</dbReference>
<evidence type="ECO:0000256" key="3">
    <source>
        <dbReference type="ARBA" id="ARBA00009291"/>
    </source>
</evidence>
<keyword evidence="4" id="KW-0963">Cytoplasm</keyword>
<dbReference type="AlphaFoldDB" id="A0A9P6CMP8"/>
<evidence type="ECO:0000256" key="7">
    <source>
        <dbReference type="ARBA" id="ARBA00023054"/>
    </source>
</evidence>
<evidence type="ECO:0000256" key="5">
    <source>
        <dbReference type="ARBA" id="ARBA00022889"/>
    </source>
</evidence>
<feature type="compositionally biased region" description="Low complexity" evidence="10">
    <location>
        <begin position="751"/>
        <end position="761"/>
    </location>
</feature>
<evidence type="ECO:0000256" key="1">
    <source>
        <dbReference type="ARBA" id="ARBA00004282"/>
    </source>
</evidence>
<dbReference type="PANTHER" id="PTHR46507">
    <property type="entry name" value="AFADIN- AND ALPHA-ACTININ-BINDING PROTEIN"/>
    <property type="match status" value="1"/>
</dbReference>
<name>A0A9P6CMP8_9AGAR</name>
<keyword evidence="8" id="KW-0206">Cytoskeleton</keyword>
<dbReference type="EMBL" id="MU150243">
    <property type="protein sequence ID" value="KAF9466164.1"/>
    <property type="molecule type" value="Genomic_DNA"/>
</dbReference>
<evidence type="ECO:0000256" key="9">
    <source>
        <dbReference type="SAM" id="Coils"/>
    </source>
</evidence>
<evidence type="ECO:0000256" key="10">
    <source>
        <dbReference type="SAM" id="MobiDB-lite"/>
    </source>
</evidence>
<dbReference type="OrthoDB" id="312015at2759"/>
<evidence type="ECO:0000256" key="6">
    <source>
        <dbReference type="ARBA" id="ARBA00022949"/>
    </source>
</evidence>
<dbReference type="Pfam" id="PF11559">
    <property type="entry name" value="ADIP"/>
    <property type="match status" value="1"/>
</dbReference>
<sequence>MEVTPQKLVHWDIDGASLSDLGSPFFNGSIESVVSTSSMEYINSQLVAHGFISSPGLGLEGISSSDLDRAAKCLLGMLGQRIEDMGRTEELTTKLRTLSYDNERLRSMHQNATERAANAEREMNVHKSRLASATRTLQTTESAHKHTMTELQRTRTVLLGVKATHQSELKKKEKDIERMAEKWTKVADAQAKLMSIPSGMRCANVMVVDGSEMYGKGQGYLEVALEEAEKSRKHLTEENFTLRKLVLTAFNEIQAMPHQAAGQPIENEVMPTPFTLSTLFPLHPEGNANDKLNLMLVELRTYLAAISQPISAVTAKTEILPSNEEVEHLQRIIATLKDEIETSQKQLVAQAAETQSVLDKFLEDHRNLTNDVGEMSIELMRAPLCDEEKERIDKIKKELDVERQKFTDAAIKLGKERAELEAERLKLLDEKRSWQVEMMLAELPPTPQPAVPTPRITATRPSPKKPHQSPRKSPAKVCVGKAGNSIRKATRVSRRSVASTVKVIPAYETEVLPPLPAPTFHVDHASLGSSLLPTSFVLPPPSPHASLPTEPALPPAVPPNEVSQSHPSIAAATSPPLPSSGPSTPPTSRRLFPVAKPFAQRMIHAYSPAKPSPLSRILLLGNSPNSPDGAGTSGDSDVSSLLQPVTEEDEIDLGFGQIPTYSQEPQVFLAAELGIASAPESPLQEKKLEPNVTTRKITTAVEVKTAKGRVMYTDSNRFTAKEKGKGKATTETANAQTRIKTSAAVEKENTAKSSKGSTTKSRVSPPGLEITEMKKVAKPPSKPSAGVTGSRARLLAKLPPPSKTGGGPRRVLVDSVEAPIIGKGWKG</sequence>
<keyword evidence="12" id="KW-1185">Reference proteome</keyword>
<keyword evidence="5" id="KW-0130">Cell adhesion</keyword>
<feature type="compositionally biased region" description="Basic residues" evidence="10">
    <location>
        <begin position="462"/>
        <end position="474"/>
    </location>
</feature>
<evidence type="ECO:0000313" key="12">
    <source>
        <dbReference type="Proteomes" id="UP000807353"/>
    </source>
</evidence>
<evidence type="ECO:0000256" key="4">
    <source>
        <dbReference type="ARBA" id="ARBA00022490"/>
    </source>
</evidence>